<dbReference type="OrthoDB" id="440553at2759"/>
<evidence type="ECO:0000313" key="8">
    <source>
        <dbReference type="EMBL" id="EPE07465.1"/>
    </source>
</evidence>
<keyword evidence="2" id="KW-0862">Zinc</keyword>
<evidence type="ECO:0000256" key="1">
    <source>
        <dbReference type="ARBA" id="ARBA00022723"/>
    </source>
</evidence>
<keyword evidence="9" id="KW-1185">Reference proteome</keyword>
<reference evidence="8 9" key="1">
    <citation type="journal article" date="2013" name="BMC Genomics">
        <title>The genome and transcriptome of the pine saprophyte Ophiostoma piceae, and a comparison with the bark beetle-associated pine pathogen Grosmannia clavigera.</title>
        <authorList>
            <person name="Haridas S."/>
            <person name="Wang Y."/>
            <person name="Lim L."/>
            <person name="Massoumi Alamouti S."/>
            <person name="Jackman S."/>
            <person name="Docking R."/>
            <person name="Robertson G."/>
            <person name="Birol I."/>
            <person name="Bohlmann J."/>
            <person name="Breuil C."/>
        </authorList>
    </citation>
    <scope>NUCLEOTIDE SEQUENCE [LARGE SCALE GENOMIC DNA]</scope>
    <source>
        <strain evidence="8 9">UAMH 11346</strain>
    </source>
</reference>
<keyword evidence="1" id="KW-0479">Metal-binding</keyword>
<feature type="region of interest" description="Disordered" evidence="6">
    <location>
        <begin position="49"/>
        <end position="109"/>
    </location>
</feature>
<sequence length="459" mass="49230">MKKSRYAASRQKACQACVAAKAKCDRQPRCSRCTARDLACSYLGRQIGDQNGSRGNGAGGISHTHMGTHSPIQESTGGSGDGPSPGSSGTTSTPSRADDDSSSYPSLSDSSVAHGDLICPINANGISIRWMNAYVPTSPDQTTKTYLPATINYIRQMLKSYAGMAIRGKLPPFIHSAQLGNGGSSPVPASPTRHTSSDAIVVCLSLARICDTSSSATPMNKSAVTAAASAAALVIKREMDRLYTLVKQWQSQSQAHGQSSIAPGGDYLVSLAIFQAYLLYALILFFHLEHQADPFLRQAIVALQEIACTSARHGLVCSPRQPTPSRMAWVVAEAKRRTLYIMYLFDSVLSAHDGLPTYLGVELRGLPAPSSKALWQAQSVAEWKQAYTASVRDWATGITPTESTDATDHGLCIDELWAPPVGTNSASLARRRRRVDQWLEGIDEYGVMLYAVTSCTHGV</sequence>
<evidence type="ECO:0000256" key="6">
    <source>
        <dbReference type="SAM" id="MobiDB-lite"/>
    </source>
</evidence>
<gene>
    <name evidence="8" type="ORF">F503_08116</name>
</gene>
<feature type="compositionally biased region" description="Polar residues" evidence="6">
    <location>
        <begin position="65"/>
        <end position="74"/>
    </location>
</feature>
<dbReference type="PROSITE" id="PS50048">
    <property type="entry name" value="ZN2_CY6_FUNGAL_2"/>
    <property type="match status" value="1"/>
</dbReference>
<keyword evidence="5" id="KW-0539">Nucleus</keyword>
<protein>
    <submittedName>
        <fullName evidence="8">Zinc c6 finger domain protein</fullName>
    </submittedName>
</protein>
<name>S3D2F6_OPHP1</name>
<dbReference type="OMA" id="YTMYLFD"/>
<dbReference type="eggNOG" id="KOG0255">
    <property type="taxonomic scope" value="Eukaryota"/>
</dbReference>
<dbReference type="VEuPathDB" id="FungiDB:F503_08116"/>
<evidence type="ECO:0000256" key="5">
    <source>
        <dbReference type="ARBA" id="ARBA00023242"/>
    </source>
</evidence>
<dbReference type="Gene3D" id="4.10.240.10">
    <property type="entry name" value="Zn(2)-C6 fungal-type DNA-binding domain"/>
    <property type="match status" value="1"/>
</dbReference>
<dbReference type="CDD" id="cd00067">
    <property type="entry name" value="GAL4"/>
    <property type="match status" value="1"/>
</dbReference>
<dbReference type="PANTHER" id="PTHR47660">
    <property type="entry name" value="TRANSCRIPTION FACTOR WITH C2H2 AND ZN(2)-CYS(6) DNA BINDING DOMAIN (EUROFUNG)-RELATED-RELATED"/>
    <property type="match status" value="1"/>
</dbReference>
<proteinExistence type="predicted"/>
<evidence type="ECO:0000256" key="3">
    <source>
        <dbReference type="ARBA" id="ARBA00023015"/>
    </source>
</evidence>
<feature type="compositionally biased region" description="Low complexity" evidence="6">
    <location>
        <begin position="84"/>
        <end position="95"/>
    </location>
</feature>
<dbReference type="Proteomes" id="UP000016923">
    <property type="component" value="Unassembled WGS sequence"/>
</dbReference>
<dbReference type="SUPFAM" id="SSF57701">
    <property type="entry name" value="Zn2/Cys6 DNA-binding domain"/>
    <property type="match status" value="1"/>
</dbReference>
<dbReference type="GO" id="GO:0008270">
    <property type="term" value="F:zinc ion binding"/>
    <property type="evidence" value="ECO:0007669"/>
    <property type="project" value="InterPro"/>
</dbReference>
<dbReference type="HOGENOM" id="CLU_044368_0_0_1"/>
<dbReference type="AlphaFoldDB" id="S3D2F6"/>
<accession>S3D2F6</accession>
<feature type="domain" description="Zn(2)-C6 fungal-type" evidence="7">
    <location>
        <begin position="13"/>
        <end position="42"/>
    </location>
</feature>
<dbReference type="STRING" id="1262450.S3D2F6"/>
<evidence type="ECO:0000259" key="7">
    <source>
        <dbReference type="PROSITE" id="PS50048"/>
    </source>
</evidence>
<dbReference type="InterPro" id="IPR036864">
    <property type="entry name" value="Zn2-C6_fun-type_DNA-bd_sf"/>
</dbReference>
<dbReference type="InterPro" id="IPR001138">
    <property type="entry name" value="Zn2Cys6_DnaBD"/>
</dbReference>
<keyword evidence="3" id="KW-0805">Transcription regulation</keyword>
<organism evidence="8 9">
    <name type="scientific">Ophiostoma piceae (strain UAMH 11346)</name>
    <name type="common">Sap stain fungus</name>
    <dbReference type="NCBI Taxonomy" id="1262450"/>
    <lineage>
        <taxon>Eukaryota</taxon>
        <taxon>Fungi</taxon>
        <taxon>Dikarya</taxon>
        <taxon>Ascomycota</taxon>
        <taxon>Pezizomycotina</taxon>
        <taxon>Sordariomycetes</taxon>
        <taxon>Sordariomycetidae</taxon>
        <taxon>Ophiostomatales</taxon>
        <taxon>Ophiostomataceae</taxon>
        <taxon>Ophiostoma</taxon>
    </lineage>
</organism>
<dbReference type="SMART" id="SM00066">
    <property type="entry name" value="GAL4"/>
    <property type="match status" value="1"/>
</dbReference>
<evidence type="ECO:0000313" key="9">
    <source>
        <dbReference type="Proteomes" id="UP000016923"/>
    </source>
</evidence>
<keyword evidence="4" id="KW-0804">Transcription</keyword>
<evidence type="ECO:0000256" key="2">
    <source>
        <dbReference type="ARBA" id="ARBA00022833"/>
    </source>
</evidence>
<evidence type="ECO:0000256" key="4">
    <source>
        <dbReference type="ARBA" id="ARBA00023163"/>
    </source>
</evidence>
<dbReference type="EMBL" id="KE148151">
    <property type="protein sequence ID" value="EPE07465.1"/>
    <property type="molecule type" value="Genomic_DNA"/>
</dbReference>
<dbReference type="PANTHER" id="PTHR47660:SF3">
    <property type="entry name" value="FINGER DOMAIN PROTEIN, PUTATIVE (AFU_ORTHOLOGUE AFUA_4G03310)-RELATED"/>
    <property type="match status" value="1"/>
</dbReference>
<dbReference type="GO" id="GO:0000981">
    <property type="term" value="F:DNA-binding transcription factor activity, RNA polymerase II-specific"/>
    <property type="evidence" value="ECO:0007669"/>
    <property type="project" value="InterPro"/>
</dbReference>